<dbReference type="Proteomes" id="UP000245942">
    <property type="component" value="Unassembled WGS sequence"/>
</dbReference>
<proteinExistence type="predicted"/>
<evidence type="ECO:0000313" key="3">
    <source>
        <dbReference type="Proteomes" id="UP000245942"/>
    </source>
</evidence>
<keyword evidence="3" id="KW-1185">Reference proteome</keyword>
<accession>A0A316TYZ0</accession>
<dbReference type="RefSeq" id="XP_025345582.1">
    <property type="nucleotide sequence ID" value="XM_025493255.1"/>
</dbReference>
<reference evidence="2 3" key="1">
    <citation type="journal article" date="2018" name="Mol. Biol. Evol.">
        <title>Broad Genomic Sampling Reveals a Smut Pathogenic Ancestry of the Fungal Clade Ustilaginomycotina.</title>
        <authorList>
            <person name="Kijpornyongpan T."/>
            <person name="Mondo S.J."/>
            <person name="Barry K."/>
            <person name="Sandor L."/>
            <person name="Lee J."/>
            <person name="Lipzen A."/>
            <person name="Pangilinan J."/>
            <person name="LaButti K."/>
            <person name="Hainaut M."/>
            <person name="Henrissat B."/>
            <person name="Grigoriev I.V."/>
            <person name="Spatafora J.W."/>
            <person name="Aime M.C."/>
        </authorList>
    </citation>
    <scope>NUCLEOTIDE SEQUENCE [LARGE SCALE GENOMIC DNA]</scope>
    <source>
        <strain evidence="2 3">MCA 4718</strain>
    </source>
</reference>
<sequence length="109" mass="11401">MTDNTNQASFLDQAKSAASIAGGHVQYAQGAAESAIGSTTGSEAWTNSGESIKKDAANNIRESFQNAPDGGKAGELAQEGMCPVCMDGLRRDFEKTDWTAVTGGNYNYS</sequence>
<dbReference type="EMBL" id="KZ819336">
    <property type="protein sequence ID" value="PWN18422.1"/>
    <property type="molecule type" value="Genomic_DNA"/>
</dbReference>
<protein>
    <submittedName>
        <fullName evidence="2">Uncharacterized protein</fullName>
    </submittedName>
</protein>
<dbReference type="AlphaFoldDB" id="A0A316TYZ0"/>
<feature type="non-terminal residue" evidence="2">
    <location>
        <position position="109"/>
    </location>
</feature>
<evidence type="ECO:0000256" key="1">
    <source>
        <dbReference type="SAM" id="MobiDB-lite"/>
    </source>
</evidence>
<organism evidence="2 3">
    <name type="scientific">Pseudomicrostroma glucosiphilum</name>
    <dbReference type="NCBI Taxonomy" id="1684307"/>
    <lineage>
        <taxon>Eukaryota</taxon>
        <taxon>Fungi</taxon>
        <taxon>Dikarya</taxon>
        <taxon>Basidiomycota</taxon>
        <taxon>Ustilaginomycotina</taxon>
        <taxon>Exobasidiomycetes</taxon>
        <taxon>Microstromatales</taxon>
        <taxon>Microstromatales incertae sedis</taxon>
        <taxon>Pseudomicrostroma</taxon>
    </lineage>
</organism>
<gene>
    <name evidence="2" type="ORF">BCV69DRAFT_285047</name>
</gene>
<name>A0A316TYZ0_9BASI</name>
<feature type="region of interest" description="Disordered" evidence="1">
    <location>
        <begin position="31"/>
        <end position="76"/>
    </location>
</feature>
<dbReference type="GeneID" id="37014989"/>
<dbReference type="OrthoDB" id="3354589at2759"/>
<evidence type="ECO:0000313" key="2">
    <source>
        <dbReference type="EMBL" id="PWN18422.1"/>
    </source>
</evidence>
<feature type="compositionally biased region" description="Polar residues" evidence="1">
    <location>
        <begin position="36"/>
        <end position="50"/>
    </location>
</feature>